<gene>
    <name evidence="2" type="ORF">KCU76_g10185</name>
</gene>
<reference evidence="2" key="1">
    <citation type="journal article" date="2021" name="J Fungi (Basel)">
        <title>Virulence traits and population genomics of the black yeast Aureobasidium melanogenum.</title>
        <authorList>
            <person name="Cernosa A."/>
            <person name="Sun X."/>
            <person name="Gostincar C."/>
            <person name="Fang C."/>
            <person name="Gunde-Cimerman N."/>
            <person name="Song Z."/>
        </authorList>
    </citation>
    <scope>NUCLEOTIDE SEQUENCE</scope>
    <source>
        <strain evidence="2">EXF-9911</strain>
    </source>
</reference>
<feature type="compositionally biased region" description="Basic and acidic residues" evidence="1">
    <location>
        <begin position="243"/>
        <end position="264"/>
    </location>
</feature>
<feature type="compositionally biased region" description="Basic residues" evidence="1">
    <location>
        <begin position="418"/>
        <end position="428"/>
    </location>
</feature>
<feature type="region of interest" description="Disordered" evidence="1">
    <location>
        <begin position="187"/>
        <end position="298"/>
    </location>
</feature>
<dbReference type="AlphaFoldDB" id="A0A9P8J6R9"/>
<feature type="compositionally biased region" description="Pro residues" evidence="1">
    <location>
        <begin position="445"/>
        <end position="470"/>
    </location>
</feature>
<dbReference type="Proteomes" id="UP000779574">
    <property type="component" value="Unassembled WGS sequence"/>
</dbReference>
<feature type="non-terminal residue" evidence="2">
    <location>
        <position position="856"/>
    </location>
</feature>
<comment type="caution">
    <text evidence="2">The sequence shown here is derived from an EMBL/GenBank/DDBJ whole genome shotgun (WGS) entry which is preliminary data.</text>
</comment>
<feature type="compositionally biased region" description="Acidic residues" evidence="1">
    <location>
        <begin position="265"/>
        <end position="278"/>
    </location>
</feature>
<feature type="compositionally biased region" description="Basic and acidic residues" evidence="1">
    <location>
        <begin position="570"/>
        <end position="579"/>
    </location>
</feature>
<feature type="compositionally biased region" description="Polar residues" evidence="1">
    <location>
        <begin position="401"/>
        <end position="413"/>
    </location>
</feature>
<feature type="compositionally biased region" description="Polar residues" evidence="1">
    <location>
        <begin position="193"/>
        <end position="220"/>
    </location>
</feature>
<dbReference type="OrthoDB" id="5333304at2759"/>
<sequence>MASAQVNGYRPAVAEQHEQAAFYDQWLQLKEAVLADKHARFRLPAAVRQRLQSAVAPSSTSNYASTLQLPGLSNAQSREQAMLNSSQGAATAAALLGNAQAFSQNASTASGTVASRSGIDPVLLTKSEDLIRAEIQLKRQRIERQLKDAAEQRRHTPFFKNQEDMAPLIGLTETFEKALELVRPISGLKPPANAQTTASDSFDENSYYSSQANDWSSEEGSPNKRSEATGLASSAPPSKQHPVHVEHDDKQHRPLHNLDQHESETLYDAEREDSEEYSPPDANAFSGPDADADAMDLDDGKYTPMCVSPFVPLLSNGADSSEFVPQEANVPSPQATVITNHLSQVAAPQPARVSPLTLAKPPGLTQSQTSYPSAANTQLPASPHAYQSSSAYRQHFESDDSTTSPRNSTQTSPVGAFKKQRGKGKKRKREADREAKEARKNRPKPSAPSPEPYIKPEPVSPQPFAAPPALQPSRTRPYQLPPDVEVVSGPRAYYHEPPPHPSNMHYGMDGVSSPTVIRVSSPSVYARPRRDDQDLRRVASLHAAHRPVSPMARAASPAGYRTVSQPFPERGARYGEEVMRTPQVQYVRSERSVTPPHLRAAREGPASMMAPPPPPARRIVMDQYGNRYYANEPETQPRMSVAPQLRPESELMYERAPSRQPVAYASQPALNAYEDEHGMRMPPPPPPVRRVVEQAEIAPIDYRAYRQREYSRAPEPQYYREEPAGPIYVRDAPGPRASVYPPESAPAGVYAPRAYSVRPEMEPVRYMSRQPSMAPQGDYARVAEIGGRAATMAPPPAPMRAVSVVPGSEYGRPVEMRYSYGSQGAGPYAAPGPRYGEEAREIYVDQHGREVRRVGY</sequence>
<proteinExistence type="predicted"/>
<dbReference type="EMBL" id="JAHFXF010000445">
    <property type="protein sequence ID" value="KAG9687632.1"/>
    <property type="molecule type" value="Genomic_DNA"/>
</dbReference>
<organism evidence="2 3">
    <name type="scientific">Aureobasidium melanogenum</name>
    <name type="common">Aureobasidium pullulans var. melanogenum</name>
    <dbReference type="NCBI Taxonomy" id="46634"/>
    <lineage>
        <taxon>Eukaryota</taxon>
        <taxon>Fungi</taxon>
        <taxon>Dikarya</taxon>
        <taxon>Ascomycota</taxon>
        <taxon>Pezizomycotina</taxon>
        <taxon>Dothideomycetes</taxon>
        <taxon>Dothideomycetidae</taxon>
        <taxon>Dothideales</taxon>
        <taxon>Saccotheciaceae</taxon>
        <taxon>Aureobasidium</taxon>
    </lineage>
</organism>
<feature type="compositionally biased region" description="Polar residues" evidence="1">
    <location>
        <begin position="364"/>
        <end position="392"/>
    </location>
</feature>
<feature type="region of interest" description="Disordered" evidence="1">
    <location>
        <begin position="542"/>
        <end position="619"/>
    </location>
</feature>
<evidence type="ECO:0000313" key="3">
    <source>
        <dbReference type="Proteomes" id="UP000779574"/>
    </source>
</evidence>
<name>A0A9P8J6R9_AURME</name>
<evidence type="ECO:0000313" key="2">
    <source>
        <dbReference type="EMBL" id="KAG9687632.1"/>
    </source>
</evidence>
<feature type="compositionally biased region" description="Basic and acidic residues" evidence="1">
    <location>
        <begin position="429"/>
        <end position="440"/>
    </location>
</feature>
<feature type="region of interest" description="Disordered" evidence="1">
    <location>
        <begin position="354"/>
        <end position="515"/>
    </location>
</feature>
<accession>A0A9P8J6R9</accession>
<protein>
    <submittedName>
        <fullName evidence="2">Uncharacterized protein</fullName>
    </submittedName>
</protein>
<reference evidence="2" key="2">
    <citation type="submission" date="2021-08" db="EMBL/GenBank/DDBJ databases">
        <authorList>
            <person name="Gostincar C."/>
            <person name="Sun X."/>
            <person name="Song Z."/>
            <person name="Gunde-Cimerman N."/>
        </authorList>
    </citation>
    <scope>NUCLEOTIDE SEQUENCE</scope>
    <source>
        <strain evidence="2">EXF-9911</strain>
    </source>
</reference>
<evidence type="ECO:0000256" key="1">
    <source>
        <dbReference type="SAM" id="MobiDB-lite"/>
    </source>
</evidence>